<sequence length="45" mass="5224">MNLRYIGQFIHSSICSRITISLAFSIFLHINSGTFNDEIRPFLSY</sequence>
<protein>
    <submittedName>
        <fullName evidence="1">Uncharacterized protein</fullName>
    </submittedName>
</protein>
<dbReference type="EMBL" id="HACA01031431">
    <property type="protein sequence ID" value="CDW48792.1"/>
    <property type="molecule type" value="Transcribed_RNA"/>
</dbReference>
<reference evidence="1" key="1">
    <citation type="submission" date="2014-05" db="EMBL/GenBank/DDBJ databases">
        <authorList>
            <person name="Chronopoulou M."/>
        </authorList>
    </citation>
    <scope>NUCLEOTIDE SEQUENCE</scope>
    <source>
        <tissue evidence="1">Whole organism</tissue>
    </source>
</reference>
<proteinExistence type="predicted"/>
<accession>A0A0K2VF41</accession>
<evidence type="ECO:0000313" key="1">
    <source>
        <dbReference type="EMBL" id="CDW48792.1"/>
    </source>
</evidence>
<dbReference type="AlphaFoldDB" id="A0A0K2VF41"/>
<name>A0A0K2VF41_LEPSM</name>
<organism evidence="1">
    <name type="scientific">Lepeophtheirus salmonis</name>
    <name type="common">Salmon louse</name>
    <name type="synonym">Caligus salmonis</name>
    <dbReference type="NCBI Taxonomy" id="72036"/>
    <lineage>
        <taxon>Eukaryota</taxon>
        <taxon>Metazoa</taxon>
        <taxon>Ecdysozoa</taxon>
        <taxon>Arthropoda</taxon>
        <taxon>Crustacea</taxon>
        <taxon>Multicrustacea</taxon>
        <taxon>Hexanauplia</taxon>
        <taxon>Copepoda</taxon>
        <taxon>Siphonostomatoida</taxon>
        <taxon>Caligidae</taxon>
        <taxon>Lepeophtheirus</taxon>
    </lineage>
</organism>